<evidence type="ECO:0000313" key="2">
    <source>
        <dbReference type="Proteomes" id="UP000029736"/>
    </source>
</evidence>
<dbReference type="RefSeq" id="WP_044217759.1">
    <property type="nucleotide sequence ID" value="NZ_CAKZLC010000525.1"/>
</dbReference>
<dbReference type="AlphaFoldDB" id="A0A098S9P6"/>
<evidence type="ECO:0008006" key="3">
    <source>
        <dbReference type="Google" id="ProtNLM"/>
    </source>
</evidence>
<organism evidence="1 2">
    <name type="scientific">Phaeodactylibacter xiamenensis</name>
    <dbReference type="NCBI Taxonomy" id="1524460"/>
    <lineage>
        <taxon>Bacteria</taxon>
        <taxon>Pseudomonadati</taxon>
        <taxon>Bacteroidota</taxon>
        <taxon>Saprospiria</taxon>
        <taxon>Saprospirales</taxon>
        <taxon>Haliscomenobacteraceae</taxon>
        <taxon>Phaeodactylibacter</taxon>
    </lineage>
</organism>
<accession>A0A098S9P6</accession>
<proteinExistence type="predicted"/>
<name>A0A098S9P6_9BACT</name>
<protein>
    <recommendedName>
        <fullName evidence="3">Prevent-host-death protein</fullName>
    </recommendedName>
</protein>
<evidence type="ECO:0000313" key="1">
    <source>
        <dbReference type="EMBL" id="KGE88835.1"/>
    </source>
</evidence>
<sequence>MGKMNLEFVVDESGNKKAVMIPFAEWEDFQNELSEFFEYKKLKERLRKAFDEVQQIQSGELPRRTMQNFLDEC</sequence>
<dbReference type="OrthoDB" id="798979at2"/>
<comment type="caution">
    <text evidence="1">The sequence shown here is derived from an EMBL/GenBank/DDBJ whole genome shotgun (WGS) entry which is preliminary data.</text>
</comment>
<keyword evidence="2" id="KW-1185">Reference proteome</keyword>
<gene>
    <name evidence="1" type="ORF">IX84_06830</name>
</gene>
<dbReference type="EMBL" id="JPOS01000016">
    <property type="protein sequence ID" value="KGE88835.1"/>
    <property type="molecule type" value="Genomic_DNA"/>
</dbReference>
<reference evidence="1 2" key="1">
    <citation type="journal article" date="2014" name="Int. J. Syst. Evol. Microbiol.">
        <title>Phaeodactylibacter xiamenensis gen. nov., sp. nov., a member of the family Saprospiraceae isolated from the marine alga Phaeodactylum tricornutum.</title>
        <authorList>
            <person name="Chen Z.Jr."/>
            <person name="Lei X."/>
            <person name="Lai Q."/>
            <person name="Li Y."/>
            <person name="Zhang B."/>
            <person name="Zhang J."/>
            <person name="Zhang H."/>
            <person name="Yang L."/>
            <person name="Zheng W."/>
            <person name="Tian Y."/>
            <person name="Yu Z."/>
            <person name="Xu H.Jr."/>
            <person name="Zheng T."/>
        </authorList>
    </citation>
    <scope>NUCLEOTIDE SEQUENCE [LARGE SCALE GENOMIC DNA]</scope>
    <source>
        <strain evidence="1 2">KD52</strain>
    </source>
</reference>
<dbReference type="Proteomes" id="UP000029736">
    <property type="component" value="Unassembled WGS sequence"/>
</dbReference>